<dbReference type="InterPro" id="IPR002182">
    <property type="entry name" value="NB-ARC"/>
</dbReference>
<evidence type="ECO:0000256" key="2">
    <source>
        <dbReference type="ARBA" id="ARBA00022614"/>
    </source>
</evidence>
<dbReference type="Pfam" id="PF00931">
    <property type="entry name" value="NB-ARC"/>
    <property type="match status" value="1"/>
</dbReference>
<dbReference type="Gramene" id="OPUNC06G10800.1">
    <property type="protein sequence ID" value="OPUNC06G10800.1"/>
    <property type="gene ID" value="OPUNC06G10800"/>
</dbReference>
<dbReference type="eggNOG" id="KOG4658">
    <property type="taxonomic scope" value="Eukaryota"/>
</dbReference>
<dbReference type="GO" id="GO:0002758">
    <property type="term" value="P:innate immune response-activating signaling pathway"/>
    <property type="evidence" value="ECO:0007669"/>
    <property type="project" value="UniProtKB-ARBA"/>
</dbReference>
<protein>
    <recommendedName>
        <fullName evidence="13">Rx N-terminal domain-containing protein</fullName>
    </recommendedName>
</protein>
<reference evidence="11" key="1">
    <citation type="submission" date="2015-04" db="UniProtKB">
        <authorList>
            <consortium name="EnsemblPlants"/>
        </authorList>
    </citation>
    <scope>IDENTIFICATION</scope>
</reference>
<evidence type="ECO:0000313" key="12">
    <source>
        <dbReference type="Proteomes" id="UP000026962"/>
    </source>
</evidence>
<dbReference type="CDD" id="cd14798">
    <property type="entry name" value="RX-CC_like"/>
    <property type="match status" value="1"/>
</dbReference>
<dbReference type="SUPFAM" id="SSF52058">
    <property type="entry name" value="L domain-like"/>
    <property type="match status" value="1"/>
</dbReference>
<comment type="similarity">
    <text evidence="1">Belongs to the disease resistance NB-LRR family.</text>
</comment>
<dbReference type="HOGENOM" id="CLU_000837_25_4_1"/>
<dbReference type="Gene3D" id="1.10.10.10">
    <property type="entry name" value="Winged helix-like DNA-binding domain superfamily/Winged helix DNA-binding domain"/>
    <property type="match status" value="1"/>
</dbReference>
<feature type="domain" description="Disease resistance R13L4/SHOC-2-like LRR" evidence="10">
    <location>
        <begin position="490"/>
        <end position="588"/>
    </location>
</feature>
<dbReference type="Gene3D" id="1.20.5.4130">
    <property type="match status" value="1"/>
</dbReference>
<dbReference type="SUPFAM" id="SSF52540">
    <property type="entry name" value="P-loop containing nucleoside triphosphate hydrolases"/>
    <property type="match status" value="1"/>
</dbReference>
<feature type="domain" description="Disease resistance protein winged helix" evidence="9">
    <location>
        <begin position="370"/>
        <end position="443"/>
    </location>
</feature>
<evidence type="ECO:0000259" key="9">
    <source>
        <dbReference type="Pfam" id="PF23559"/>
    </source>
</evidence>
<evidence type="ECO:0000256" key="6">
    <source>
        <dbReference type="ARBA" id="ARBA00023054"/>
    </source>
</evidence>
<dbReference type="InterPro" id="IPR036388">
    <property type="entry name" value="WH-like_DNA-bd_sf"/>
</dbReference>
<evidence type="ECO:0000313" key="11">
    <source>
        <dbReference type="EnsemblPlants" id="OPUNC06G10800.1"/>
    </source>
</evidence>
<dbReference type="FunFam" id="1.10.10.10:FF:000322">
    <property type="entry name" value="Probable disease resistance protein At1g63360"/>
    <property type="match status" value="1"/>
</dbReference>
<keyword evidence="3" id="KW-0677">Repeat</keyword>
<dbReference type="InterPro" id="IPR027417">
    <property type="entry name" value="P-loop_NTPase"/>
</dbReference>
<evidence type="ECO:0000259" key="10">
    <source>
        <dbReference type="Pfam" id="PF23598"/>
    </source>
</evidence>
<dbReference type="Gene3D" id="3.40.50.300">
    <property type="entry name" value="P-loop containing nucleotide triphosphate hydrolases"/>
    <property type="match status" value="1"/>
</dbReference>
<evidence type="ECO:0008006" key="13">
    <source>
        <dbReference type="Google" id="ProtNLM"/>
    </source>
</evidence>
<dbReference type="PRINTS" id="PR00364">
    <property type="entry name" value="DISEASERSIST"/>
</dbReference>
<dbReference type="GO" id="GO:0042742">
    <property type="term" value="P:defense response to bacterium"/>
    <property type="evidence" value="ECO:0007669"/>
    <property type="project" value="UniProtKB-ARBA"/>
</dbReference>
<keyword evidence="12" id="KW-1185">Reference proteome</keyword>
<proteinExistence type="inferred from homology"/>
<dbReference type="STRING" id="4537.A0A0E0LAJ9"/>
<accession>A0A0E0LAJ9</accession>
<evidence type="ECO:0000259" key="7">
    <source>
        <dbReference type="Pfam" id="PF00931"/>
    </source>
</evidence>
<dbReference type="InterPro" id="IPR038005">
    <property type="entry name" value="RX-like_CC"/>
</dbReference>
<dbReference type="GO" id="GO:0009626">
    <property type="term" value="P:plant-type hypersensitive response"/>
    <property type="evidence" value="ECO:0007669"/>
    <property type="project" value="UniProtKB-ARBA"/>
</dbReference>
<dbReference type="InterPro" id="IPR041118">
    <property type="entry name" value="Rx_N"/>
</dbReference>
<evidence type="ECO:0000256" key="3">
    <source>
        <dbReference type="ARBA" id="ARBA00022737"/>
    </source>
</evidence>
<reference evidence="11" key="2">
    <citation type="submission" date="2018-05" db="EMBL/GenBank/DDBJ databases">
        <title>OpunRS2 (Oryza punctata Reference Sequence Version 2).</title>
        <authorList>
            <person name="Zhang J."/>
            <person name="Kudrna D."/>
            <person name="Lee S."/>
            <person name="Talag J."/>
            <person name="Welchert J."/>
            <person name="Wing R.A."/>
        </authorList>
    </citation>
    <scope>NUCLEOTIDE SEQUENCE [LARGE SCALE GENOMIC DNA]</scope>
</reference>
<dbReference type="PANTHER" id="PTHR23155">
    <property type="entry name" value="DISEASE RESISTANCE PROTEIN RP"/>
    <property type="match status" value="1"/>
</dbReference>
<keyword evidence="6" id="KW-0175">Coiled coil</keyword>
<dbReference type="Pfam" id="PF18052">
    <property type="entry name" value="Rx_N"/>
    <property type="match status" value="1"/>
</dbReference>
<dbReference type="InterPro" id="IPR032675">
    <property type="entry name" value="LRR_dom_sf"/>
</dbReference>
<dbReference type="PANTHER" id="PTHR23155:SF963">
    <property type="entry name" value="OS06G0287000 PROTEIN"/>
    <property type="match status" value="1"/>
</dbReference>
<dbReference type="Pfam" id="PF23559">
    <property type="entry name" value="WHD_DRP"/>
    <property type="match status" value="1"/>
</dbReference>
<feature type="domain" description="NB-ARC" evidence="7">
    <location>
        <begin position="192"/>
        <end position="300"/>
    </location>
</feature>
<keyword evidence="5" id="KW-0611">Plant defense</keyword>
<name>A0A0E0LAJ9_ORYPU</name>
<dbReference type="Proteomes" id="UP000026962">
    <property type="component" value="Chromosome 6"/>
</dbReference>
<dbReference type="InterPro" id="IPR055414">
    <property type="entry name" value="LRR_R13L4/SHOC2-like"/>
</dbReference>
<evidence type="ECO:0000256" key="4">
    <source>
        <dbReference type="ARBA" id="ARBA00022741"/>
    </source>
</evidence>
<dbReference type="GO" id="GO:0043531">
    <property type="term" value="F:ADP binding"/>
    <property type="evidence" value="ECO:0007669"/>
    <property type="project" value="InterPro"/>
</dbReference>
<dbReference type="AlphaFoldDB" id="A0A0E0LAJ9"/>
<feature type="domain" description="Disease resistance N-terminal" evidence="8">
    <location>
        <begin position="13"/>
        <end position="94"/>
    </location>
</feature>
<dbReference type="Pfam" id="PF23598">
    <property type="entry name" value="LRR_14"/>
    <property type="match status" value="1"/>
</dbReference>
<keyword evidence="2" id="KW-0433">Leucine-rich repeat</keyword>
<dbReference type="OMA" id="LATKRHT"/>
<evidence type="ECO:0000256" key="5">
    <source>
        <dbReference type="ARBA" id="ARBA00022821"/>
    </source>
</evidence>
<dbReference type="InterPro" id="IPR044974">
    <property type="entry name" value="Disease_R_plants"/>
</dbReference>
<dbReference type="InterPro" id="IPR058922">
    <property type="entry name" value="WHD_DRP"/>
</dbReference>
<keyword evidence="4" id="KW-0547">Nucleotide-binding</keyword>
<sequence length="707" mass="79885">MAETVLGIATTLVGGALSVASSAAREEVGLLIGVQHVLRFINDELKMMQAFLEAADGSPENTRVLKAYLEQIHDMAYDIEDYLEEFMIFIKNQSLLQQLFSLGTHHRIASLIRTIKQRVQEVSKRNLRYNLIKLTPSVSDDVVGVTEQTRNSLAPYVEESQLVGLDEPKKKLMEMINKPKGEDIEANKAACPRMISVVGMDGLGKTSLAKKVYESKDGGDPFDTLSQSFDGKELLKEMIKKLFGEHEGIVLKVEHLTTHLQKGLQERRYFIVLDDVWTIEAWDWIRLTFPENIKDGRCVVSPITHLQVKNLEEKDAENLFLRKTNKNLVELEKDNHLKKTVEKILKKCGGLPLAVVTVGGLLTPFLHLSIFPEDFEIKRKHLVNRWIAEGFVITGANRRRTLEEVAGSYFYEHISRSMIQPCQSDIYGNVKTCKLHDIVHDIVVSISSKENHVLLFEEHVNINSATKENIRHLSCSASQKLNSGMDLSRVRSFTLFKEPMDPIASLRSSKFKMLRVLDLSYSEFEARQQDIDGIVLLSHLNHSNIYALPTSIGNLQSLSTLDIRYSSITSLPSEITKLQSLRRLRCSKYPIYRYFGIDGPMECCCEAICLPLVLIRYYSEATTGLHMALSSCWSRSYGVRVPKGLGKLKELQALEEMDIKLTSTKAIKELGELTQLRKLVVTGKGASRKKCKTFCTALDKSKDNSEL</sequence>
<evidence type="ECO:0000256" key="1">
    <source>
        <dbReference type="ARBA" id="ARBA00008894"/>
    </source>
</evidence>
<dbReference type="EnsemblPlants" id="OPUNC06G10800.1">
    <property type="protein sequence ID" value="OPUNC06G10800.1"/>
    <property type="gene ID" value="OPUNC06G10800"/>
</dbReference>
<organism evidence="11">
    <name type="scientific">Oryza punctata</name>
    <name type="common">Red rice</name>
    <dbReference type="NCBI Taxonomy" id="4537"/>
    <lineage>
        <taxon>Eukaryota</taxon>
        <taxon>Viridiplantae</taxon>
        <taxon>Streptophyta</taxon>
        <taxon>Embryophyta</taxon>
        <taxon>Tracheophyta</taxon>
        <taxon>Spermatophyta</taxon>
        <taxon>Magnoliopsida</taxon>
        <taxon>Liliopsida</taxon>
        <taxon>Poales</taxon>
        <taxon>Poaceae</taxon>
        <taxon>BOP clade</taxon>
        <taxon>Oryzoideae</taxon>
        <taxon>Oryzeae</taxon>
        <taxon>Oryzinae</taxon>
        <taxon>Oryza</taxon>
    </lineage>
</organism>
<evidence type="ECO:0000259" key="8">
    <source>
        <dbReference type="Pfam" id="PF18052"/>
    </source>
</evidence>
<dbReference type="Gene3D" id="3.80.10.10">
    <property type="entry name" value="Ribonuclease Inhibitor"/>
    <property type="match status" value="1"/>
</dbReference>